<keyword evidence="2" id="KW-1185">Reference proteome</keyword>
<sequence>MQALHHQGQALVKKTARLVSQPNQDLIKLTRKRLHLCQSNMANQNVLIDRLKILQERAKGQIQVVATRLALIQH</sequence>
<evidence type="ECO:0000313" key="1">
    <source>
        <dbReference type="EMBL" id="SFF29553.1"/>
    </source>
</evidence>
<gene>
    <name evidence="1" type="ORF">SAMN05216167_1447</name>
</gene>
<proteinExistence type="predicted"/>
<reference evidence="1 2" key="1">
    <citation type="submission" date="2016-10" db="EMBL/GenBank/DDBJ databases">
        <authorList>
            <person name="de Groot N.N."/>
        </authorList>
    </citation>
    <scope>NUCLEOTIDE SEQUENCE [LARGE SCALE GENOMIC DNA]</scope>
    <source>
        <strain evidence="1 2">DSM 26130</strain>
    </source>
</reference>
<name>A0A1I2HJE9_9BACT</name>
<dbReference type="AlphaFoldDB" id="A0A1I2HJE9"/>
<dbReference type="Proteomes" id="UP000198598">
    <property type="component" value="Unassembled WGS sequence"/>
</dbReference>
<protein>
    <submittedName>
        <fullName evidence="1">Uncharacterized protein</fullName>
    </submittedName>
</protein>
<evidence type="ECO:0000313" key="2">
    <source>
        <dbReference type="Proteomes" id="UP000198598"/>
    </source>
</evidence>
<dbReference type="EMBL" id="FOLQ01000044">
    <property type="protein sequence ID" value="SFF29553.1"/>
    <property type="molecule type" value="Genomic_DNA"/>
</dbReference>
<accession>A0A1I2HJE9</accession>
<organism evidence="1 2">
    <name type="scientific">Spirosoma endophyticum</name>
    <dbReference type="NCBI Taxonomy" id="662367"/>
    <lineage>
        <taxon>Bacteria</taxon>
        <taxon>Pseudomonadati</taxon>
        <taxon>Bacteroidota</taxon>
        <taxon>Cytophagia</taxon>
        <taxon>Cytophagales</taxon>
        <taxon>Cytophagaceae</taxon>
        <taxon>Spirosoma</taxon>
    </lineage>
</organism>